<dbReference type="GO" id="GO:0004252">
    <property type="term" value="F:serine-type endopeptidase activity"/>
    <property type="evidence" value="ECO:0007669"/>
    <property type="project" value="InterPro"/>
</dbReference>
<evidence type="ECO:0000313" key="5">
    <source>
        <dbReference type="Proteomes" id="UP001461498"/>
    </source>
</evidence>
<dbReference type="SMART" id="SM00020">
    <property type="entry name" value="Tryp_SPc"/>
    <property type="match status" value="1"/>
</dbReference>
<dbReference type="EMBL" id="JAPXFL010000011">
    <property type="protein sequence ID" value="KAK9499750.1"/>
    <property type="molecule type" value="Genomic_DNA"/>
</dbReference>
<dbReference type="Proteomes" id="UP001461498">
    <property type="component" value="Unassembled WGS sequence"/>
</dbReference>
<dbReference type="PANTHER" id="PTHR24252">
    <property type="entry name" value="ACROSIN-RELATED"/>
    <property type="match status" value="1"/>
</dbReference>
<dbReference type="InterPro" id="IPR009003">
    <property type="entry name" value="Peptidase_S1_PA"/>
</dbReference>
<feature type="domain" description="Peptidase S1" evidence="3">
    <location>
        <begin position="294"/>
        <end position="529"/>
    </location>
</feature>
<dbReference type="PRINTS" id="PR00722">
    <property type="entry name" value="CHYMOTRYPSIN"/>
</dbReference>
<dbReference type="Pfam" id="PF00089">
    <property type="entry name" value="Trypsin"/>
    <property type="match status" value="1"/>
</dbReference>
<dbReference type="FunFam" id="2.40.10.10:FF:000068">
    <property type="entry name" value="transmembrane protease serine 2"/>
    <property type="match status" value="1"/>
</dbReference>
<dbReference type="PANTHER" id="PTHR24252:SF7">
    <property type="entry name" value="HYALIN"/>
    <property type="match status" value="1"/>
</dbReference>
<gene>
    <name evidence="4" type="ORF">O3M35_002730</name>
</gene>
<comment type="caution">
    <text evidence="4">The sequence shown here is derived from an EMBL/GenBank/DDBJ whole genome shotgun (WGS) entry which is preliminary data.</text>
</comment>
<dbReference type="SUPFAM" id="SSF50494">
    <property type="entry name" value="Trypsin-like serine proteases"/>
    <property type="match status" value="1"/>
</dbReference>
<keyword evidence="1" id="KW-1015">Disulfide bond</keyword>
<dbReference type="PROSITE" id="PS50240">
    <property type="entry name" value="TRYPSIN_DOM"/>
    <property type="match status" value="1"/>
</dbReference>
<feature type="chain" id="PRO_5043396391" description="Peptidase S1 domain-containing protein" evidence="2">
    <location>
        <begin position="18"/>
        <end position="541"/>
    </location>
</feature>
<proteinExistence type="predicted"/>
<keyword evidence="2" id="KW-0732">Signal</keyword>
<protein>
    <recommendedName>
        <fullName evidence="3">Peptidase S1 domain-containing protein</fullName>
    </recommendedName>
</protein>
<sequence>MKLLLALLLILPSVIFGQTVNNVKLSHGMPYKISNPQYPGDTRWQKFSLEWNLEVEENARIKIACKDIRMVQRGPWTEDCPHVFFSVTDGKGERKVCSSGIFNFVHVSDGPKVTVKIGSPADGEGNALISCIALNMVEPEPEEIIQLEPNGKAWRLNLYDDNEPKPYMDRLWKFESPEGTRISFQCELSLSPVSPNTCGFSALTFNNGIDSQEYCNNEPHVWFSKINKAKLRFQLGEYGDERFKCLVQAVTGPNANEYENAVSEEVDSSEHGVTPGSRKTSCKCGWANKNLARVVNGEETRVNEFPWMVHLLVRFETDQGSFDSTCGASIVTPRHIITAAHCVAAGEKVQRPENIKMILGKHDSTKPTGKEVTVNAEKVFVPKLYLEKGLAYHDFAVIFTKQTIEFNDIIGPICIEPTELPVTNRQAVIMGWGLTEESRYTNYLRKAKVRVMDLNVCRNENTHDWDVCSATEPRSFCSGDSGGPVVWLDKETNRYTQLSLVSRGLCIGKRPSISTKVAYFYGYLQEVIKETEPSVATCHKV</sequence>
<dbReference type="InterPro" id="IPR001314">
    <property type="entry name" value="Peptidase_S1A"/>
</dbReference>
<evidence type="ECO:0000313" key="4">
    <source>
        <dbReference type="EMBL" id="KAK9499750.1"/>
    </source>
</evidence>
<accession>A0AAW1CQG0</accession>
<dbReference type="InterPro" id="IPR043504">
    <property type="entry name" value="Peptidase_S1_PA_chymotrypsin"/>
</dbReference>
<keyword evidence="5" id="KW-1185">Reference proteome</keyword>
<dbReference type="CDD" id="cd00190">
    <property type="entry name" value="Tryp_SPc"/>
    <property type="match status" value="1"/>
</dbReference>
<dbReference type="GO" id="GO:0006508">
    <property type="term" value="P:proteolysis"/>
    <property type="evidence" value="ECO:0007669"/>
    <property type="project" value="InterPro"/>
</dbReference>
<feature type="signal peptide" evidence="2">
    <location>
        <begin position="1"/>
        <end position="17"/>
    </location>
</feature>
<reference evidence="4 5" key="1">
    <citation type="submission" date="2022-12" db="EMBL/GenBank/DDBJ databases">
        <title>Chromosome-level genome assembly of true bugs.</title>
        <authorList>
            <person name="Ma L."/>
            <person name="Li H."/>
        </authorList>
    </citation>
    <scope>NUCLEOTIDE SEQUENCE [LARGE SCALE GENOMIC DNA]</scope>
    <source>
        <strain evidence="4">Lab_2022b</strain>
    </source>
</reference>
<evidence type="ECO:0000259" key="3">
    <source>
        <dbReference type="PROSITE" id="PS50240"/>
    </source>
</evidence>
<dbReference type="InterPro" id="IPR018114">
    <property type="entry name" value="TRYPSIN_HIS"/>
</dbReference>
<evidence type="ECO:0000256" key="1">
    <source>
        <dbReference type="ARBA" id="ARBA00023157"/>
    </source>
</evidence>
<evidence type="ECO:0000256" key="2">
    <source>
        <dbReference type="SAM" id="SignalP"/>
    </source>
</evidence>
<dbReference type="AlphaFoldDB" id="A0AAW1CQG0"/>
<dbReference type="PROSITE" id="PS00134">
    <property type="entry name" value="TRYPSIN_HIS"/>
    <property type="match status" value="1"/>
</dbReference>
<organism evidence="4 5">
    <name type="scientific">Rhynocoris fuscipes</name>
    <dbReference type="NCBI Taxonomy" id="488301"/>
    <lineage>
        <taxon>Eukaryota</taxon>
        <taxon>Metazoa</taxon>
        <taxon>Ecdysozoa</taxon>
        <taxon>Arthropoda</taxon>
        <taxon>Hexapoda</taxon>
        <taxon>Insecta</taxon>
        <taxon>Pterygota</taxon>
        <taxon>Neoptera</taxon>
        <taxon>Paraneoptera</taxon>
        <taxon>Hemiptera</taxon>
        <taxon>Heteroptera</taxon>
        <taxon>Panheteroptera</taxon>
        <taxon>Cimicomorpha</taxon>
        <taxon>Reduviidae</taxon>
        <taxon>Harpactorinae</taxon>
        <taxon>Harpactorini</taxon>
        <taxon>Rhynocoris</taxon>
    </lineage>
</organism>
<name>A0AAW1CQG0_9HEMI</name>
<dbReference type="Gene3D" id="2.40.10.10">
    <property type="entry name" value="Trypsin-like serine proteases"/>
    <property type="match status" value="1"/>
</dbReference>
<dbReference type="InterPro" id="IPR001254">
    <property type="entry name" value="Trypsin_dom"/>
</dbReference>